<evidence type="ECO:0000256" key="6">
    <source>
        <dbReference type="PIRNR" id="PIRNR000139"/>
    </source>
</evidence>
<dbReference type="AlphaFoldDB" id="A0A7G6E3F8"/>
<dbReference type="EC" id="1.1.99.14" evidence="6"/>
<dbReference type="EMBL" id="CP045798">
    <property type="protein sequence ID" value="QNB46612.1"/>
    <property type="molecule type" value="Genomic_DNA"/>
</dbReference>
<keyword evidence="4 6" id="KW-0408">Iron</keyword>
<dbReference type="PROSITE" id="PS00198">
    <property type="entry name" value="4FE4S_FER_1"/>
    <property type="match status" value="2"/>
</dbReference>
<feature type="domain" description="4Fe-4S ferredoxin-type" evidence="7">
    <location>
        <begin position="4"/>
        <end position="36"/>
    </location>
</feature>
<evidence type="ECO:0000256" key="3">
    <source>
        <dbReference type="ARBA" id="ARBA00022737"/>
    </source>
</evidence>
<keyword evidence="3" id="KW-0677">Repeat</keyword>
<keyword evidence="2 6" id="KW-0479">Metal-binding</keyword>
<keyword evidence="5 6" id="KW-0411">Iron-sulfur</keyword>
<dbReference type="InterPro" id="IPR017896">
    <property type="entry name" value="4Fe4S_Fe-S-bd"/>
</dbReference>
<comment type="catalytic activity">
    <reaction evidence="6">
        <text>(R)-lactate + A = pyruvate + AH2</text>
        <dbReference type="Rhea" id="RHEA:15089"/>
        <dbReference type="ChEBI" id="CHEBI:13193"/>
        <dbReference type="ChEBI" id="CHEBI:15361"/>
        <dbReference type="ChEBI" id="CHEBI:16004"/>
        <dbReference type="ChEBI" id="CHEBI:17499"/>
    </reaction>
</comment>
<proteinExistence type="predicted"/>
<reference evidence="8 9" key="1">
    <citation type="journal article" date="2019" name="Front. Microbiol.">
        <title>Thermoanaerosceptrum fracticalcis gen. nov. sp. nov., a Novel Fumarate-Fermenting Microorganism From a Deep Fractured Carbonate Aquifer of the US Great Basin.</title>
        <authorList>
            <person name="Hamilton-Brehm S.D."/>
            <person name="Stewart L.E."/>
            <person name="Zavarin M."/>
            <person name="Caldwell M."/>
            <person name="Lawson P.A."/>
            <person name="Onstott T.C."/>
            <person name="Grzymski J."/>
            <person name="Neveux I."/>
            <person name="Lollar B.S."/>
            <person name="Russell C.E."/>
            <person name="Moser D.P."/>
        </authorList>
    </citation>
    <scope>NUCLEOTIDE SEQUENCE [LARGE SCALE GENOMIC DNA]</scope>
    <source>
        <strain evidence="8 9">DRI-13</strain>
    </source>
</reference>
<gene>
    <name evidence="8" type="ORF">BR63_10015</name>
</gene>
<protein>
    <recommendedName>
        <fullName evidence="6">Glycolate oxidase iron-sulfur subunit</fullName>
        <ecNumber evidence="6">1.1.99.14</ecNumber>
    </recommendedName>
</protein>
<dbReference type="PROSITE" id="PS51379">
    <property type="entry name" value="4FE4S_FER_2"/>
    <property type="match status" value="2"/>
</dbReference>
<feature type="domain" description="4Fe-4S ferredoxin-type" evidence="7">
    <location>
        <begin position="58"/>
        <end position="88"/>
    </location>
</feature>
<organism evidence="8 9">
    <name type="scientific">Thermanaerosceptrum fracticalcis</name>
    <dbReference type="NCBI Taxonomy" id="1712410"/>
    <lineage>
        <taxon>Bacteria</taxon>
        <taxon>Bacillati</taxon>
        <taxon>Bacillota</taxon>
        <taxon>Clostridia</taxon>
        <taxon>Eubacteriales</taxon>
        <taxon>Peptococcaceae</taxon>
        <taxon>Thermanaerosceptrum</taxon>
    </lineage>
</organism>
<dbReference type="InterPro" id="IPR004017">
    <property type="entry name" value="Cys_rich_dom"/>
</dbReference>
<evidence type="ECO:0000313" key="9">
    <source>
        <dbReference type="Proteomes" id="UP000515847"/>
    </source>
</evidence>
<evidence type="ECO:0000259" key="7">
    <source>
        <dbReference type="PROSITE" id="PS51379"/>
    </source>
</evidence>
<dbReference type="GO" id="GO:0019154">
    <property type="term" value="F:glycolate dehydrogenase activity"/>
    <property type="evidence" value="ECO:0007669"/>
    <property type="project" value="UniProtKB-EC"/>
</dbReference>
<accession>A0A7G6E3F8</accession>
<dbReference type="PIRSF" id="PIRSF000139">
    <property type="entry name" value="Glc_ox_4Fe-4S"/>
    <property type="match status" value="1"/>
</dbReference>
<comment type="cofactor">
    <cofactor evidence="6">
        <name>[4Fe-4S] cluster</name>
        <dbReference type="ChEBI" id="CHEBI:49883"/>
    </cofactor>
    <text evidence="6">Binds 2 [4Fe-4S] clusters.</text>
</comment>
<dbReference type="InterPro" id="IPR009051">
    <property type="entry name" value="Helical_ferredxn"/>
</dbReference>
<comment type="catalytic activity">
    <reaction evidence="6">
        <text>glycolate + A = glyoxylate + AH2</text>
        <dbReference type="Rhea" id="RHEA:21264"/>
        <dbReference type="ChEBI" id="CHEBI:13193"/>
        <dbReference type="ChEBI" id="CHEBI:17499"/>
        <dbReference type="ChEBI" id="CHEBI:29805"/>
        <dbReference type="ChEBI" id="CHEBI:36655"/>
        <dbReference type="EC" id="1.1.99.14"/>
    </reaction>
</comment>
<dbReference type="GO" id="GO:0051539">
    <property type="term" value="F:4 iron, 4 sulfur cluster binding"/>
    <property type="evidence" value="ECO:0007669"/>
    <property type="project" value="UniProtKB-UniRule"/>
</dbReference>
<comment type="function">
    <text evidence="6">Component of a complex that catalyzes the oxidation of glycolate to glyoxylate.</text>
</comment>
<evidence type="ECO:0000256" key="5">
    <source>
        <dbReference type="ARBA" id="ARBA00023014"/>
    </source>
</evidence>
<evidence type="ECO:0000313" key="8">
    <source>
        <dbReference type="EMBL" id="QNB46612.1"/>
    </source>
</evidence>
<name>A0A7G6E3F8_THEFR</name>
<dbReference type="InterPro" id="IPR012257">
    <property type="entry name" value="Glc_ox_4Fe-4S"/>
</dbReference>
<keyword evidence="6" id="KW-0249">Electron transport</keyword>
<dbReference type="KEGG" id="tfr:BR63_10015"/>
<dbReference type="Pfam" id="PF02754">
    <property type="entry name" value="CCG"/>
    <property type="match status" value="2"/>
</dbReference>
<dbReference type="Proteomes" id="UP000515847">
    <property type="component" value="Chromosome"/>
</dbReference>
<evidence type="ECO:0000256" key="4">
    <source>
        <dbReference type="ARBA" id="ARBA00023004"/>
    </source>
</evidence>
<dbReference type="PANTHER" id="PTHR32479:SF20">
    <property type="entry name" value="GLYCOLATE OXIDASE IRON-SULFUR SUBUNIT"/>
    <property type="match status" value="1"/>
</dbReference>
<dbReference type="RefSeq" id="WP_081908108.1">
    <property type="nucleotide sequence ID" value="NZ_CP045798.1"/>
</dbReference>
<evidence type="ECO:0000256" key="2">
    <source>
        <dbReference type="ARBA" id="ARBA00022723"/>
    </source>
</evidence>
<dbReference type="PANTHER" id="PTHR32479">
    <property type="entry name" value="GLYCOLATE OXIDASE IRON-SULFUR SUBUNIT"/>
    <property type="match status" value="1"/>
</dbReference>
<keyword evidence="1 6" id="KW-0004">4Fe-4S</keyword>
<evidence type="ECO:0000256" key="1">
    <source>
        <dbReference type="ARBA" id="ARBA00022485"/>
    </source>
</evidence>
<dbReference type="Pfam" id="PF13183">
    <property type="entry name" value="Fer4_8"/>
    <property type="match status" value="1"/>
</dbReference>
<keyword evidence="6" id="KW-0813">Transport</keyword>
<dbReference type="SUPFAM" id="SSF54862">
    <property type="entry name" value="4Fe-4S ferredoxins"/>
    <property type="match status" value="1"/>
</dbReference>
<sequence>MRGGRMSLMYELLLKCTKCGLCQQVCPTYQVSKNEMDLARGRVRLARLVAENKYKWQSQIVHSVETCLQCGACVESCPSAVKTDMIMNLAKRDINKVKKPHAISQFIYKKMLTNPKMLKFIGEFTRYYLKIKDKKVLRFFNKLNPIEEVRRLEQGLPAYKEDLPLLPGKAHVTLKIGYFRNCANLAVFNSLAQATLKVVRGSGAQVEYLSNKCCGAPHWFSGDIQTFEELAKYNINNVEFNNYDIIITDCATCGGILKKYGELLDTVEAKAFSDKVMDINEFLIKYGIPDNFSYKTRDDIVTVHDPCHLGRGQKITIEPRKVVSAIPGTILKEMKNSNWCCGGAGVYSVMQPKMSDQILRAKINNILDTSANVVLASCPSCIMQITRGVKLFAPSYHIQVLHPIEYLAQNIMNNNIKRQTS</sequence>
<keyword evidence="9" id="KW-1185">Reference proteome</keyword>
<dbReference type="InterPro" id="IPR017900">
    <property type="entry name" value="4Fe4S_Fe_S_CS"/>
</dbReference>
<dbReference type="GO" id="GO:0046872">
    <property type="term" value="F:metal ion binding"/>
    <property type="evidence" value="ECO:0007669"/>
    <property type="project" value="UniProtKB-UniRule"/>
</dbReference>
<dbReference type="Gene3D" id="1.10.1060.10">
    <property type="entry name" value="Alpha-helical ferredoxin"/>
    <property type="match status" value="1"/>
</dbReference>